<keyword evidence="1" id="KW-0472">Membrane</keyword>
<comment type="caution">
    <text evidence="2">The sequence shown here is derived from an EMBL/GenBank/DDBJ whole genome shotgun (WGS) entry which is preliminary data.</text>
</comment>
<dbReference type="EMBL" id="BTRK01000005">
    <property type="protein sequence ID" value="GMR53293.1"/>
    <property type="molecule type" value="Genomic_DNA"/>
</dbReference>
<gene>
    <name evidence="2" type="ORF">PMAYCL1PPCAC_23488</name>
</gene>
<feature type="non-terminal residue" evidence="2">
    <location>
        <position position="1"/>
    </location>
</feature>
<dbReference type="Proteomes" id="UP001328107">
    <property type="component" value="Unassembled WGS sequence"/>
</dbReference>
<keyword evidence="3" id="KW-1185">Reference proteome</keyword>
<reference evidence="3" key="1">
    <citation type="submission" date="2022-10" db="EMBL/GenBank/DDBJ databases">
        <title>Genome assembly of Pristionchus species.</title>
        <authorList>
            <person name="Yoshida K."/>
            <person name="Sommer R.J."/>
        </authorList>
    </citation>
    <scope>NUCLEOTIDE SEQUENCE [LARGE SCALE GENOMIC DNA]</scope>
    <source>
        <strain evidence="3">RS5460</strain>
    </source>
</reference>
<accession>A0AAN5I5R5</accession>
<name>A0AAN5I5R5_9BILA</name>
<evidence type="ECO:0000313" key="2">
    <source>
        <dbReference type="EMBL" id="GMR53293.1"/>
    </source>
</evidence>
<organism evidence="2 3">
    <name type="scientific">Pristionchus mayeri</name>
    <dbReference type="NCBI Taxonomy" id="1317129"/>
    <lineage>
        <taxon>Eukaryota</taxon>
        <taxon>Metazoa</taxon>
        <taxon>Ecdysozoa</taxon>
        <taxon>Nematoda</taxon>
        <taxon>Chromadorea</taxon>
        <taxon>Rhabditida</taxon>
        <taxon>Rhabditina</taxon>
        <taxon>Diplogasteromorpha</taxon>
        <taxon>Diplogasteroidea</taxon>
        <taxon>Neodiplogasteridae</taxon>
        <taxon>Pristionchus</taxon>
    </lineage>
</organism>
<proteinExistence type="predicted"/>
<feature type="transmembrane region" description="Helical" evidence="1">
    <location>
        <begin position="12"/>
        <end position="30"/>
    </location>
</feature>
<keyword evidence="1" id="KW-1133">Transmembrane helix</keyword>
<keyword evidence="1" id="KW-0812">Transmembrane</keyword>
<sequence>LMLMYDWISVSLWIIEILLLLIGCFSAVPASKFIAADSILHFNFRLLFITLFVRNFLGTADRMAVIVSRAFFYGESRLPYQTVIGASMLFHLCQVGVTYTFISCERLLSISYPNYEHRCTSPLAKITLLIAIVCNYNMLQQACLDNSVYASLHPRHFLLHKWLSVPHS</sequence>
<evidence type="ECO:0000256" key="1">
    <source>
        <dbReference type="SAM" id="Phobius"/>
    </source>
</evidence>
<evidence type="ECO:0000313" key="3">
    <source>
        <dbReference type="Proteomes" id="UP001328107"/>
    </source>
</evidence>
<protein>
    <submittedName>
        <fullName evidence="2">Uncharacterized protein</fullName>
    </submittedName>
</protein>
<dbReference type="AlphaFoldDB" id="A0AAN5I5R5"/>
<feature type="transmembrane region" description="Helical" evidence="1">
    <location>
        <begin position="42"/>
        <end position="60"/>
    </location>
</feature>